<dbReference type="Gene3D" id="3.40.30.10">
    <property type="entry name" value="Glutaredoxin"/>
    <property type="match status" value="1"/>
</dbReference>
<feature type="region of interest" description="Disordered" evidence="5">
    <location>
        <begin position="15"/>
        <end position="37"/>
    </location>
</feature>
<dbReference type="InterPro" id="IPR005746">
    <property type="entry name" value="Thioredoxin"/>
</dbReference>
<dbReference type="NCBIfam" id="TIGR01068">
    <property type="entry name" value="thioredoxin"/>
    <property type="match status" value="1"/>
</dbReference>
<dbReference type="RefSeq" id="WP_260594827.1">
    <property type="nucleotide sequence ID" value="NZ_CP104003.1"/>
</dbReference>
<dbReference type="GO" id="GO:0015035">
    <property type="term" value="F:protein-disulfide reductase activity"/>
    <property type="evidence" value="ECO:0007669"/>
    <property type="project" value="InterPro"/>
</dbReference>
<evidence type="ECO:0000259" key="6">
    <source>
        <dbReference type="PROSITE" id="PS51352"/>
    </source>
</evidence>
<dbReference type="InterPro" id="IPR036249">
    <property type="entry name" value="Thioredoxin-like_sf"/>
</dbReference>
<evidence type="ECO:0000256" key="2">
    <source>
        <dbReference type="ARBA" id="ARBA00022982"/>
    </source>
</evidence>
<dbReference type="SUPFAM" id="SSF52833">
    <property type="entry name" value="Thioredoxin-like"/>
    <property type="match status" value="1"/>
</dbReference>
<dbReference type="InterPro" id="IPR017937">
    <property type="entry name" value="Thioredoxin_CS"/>
</dbReference>
<dbReference type="PROSITE" id="PS51352">
    <property type="entry name" value="THIOREDOXIN_2"/>
    <property type="match status" value="1"/>
</dbReference>
<dbReference type="AlphaFoldDB" id="A0A9E7R4I3"/>
<dbReference type="GO" id="GO:0005737">
    <property type="term" value="C:cytoplasm"/>
    <property type="evidence" value="ECO:0007669"/>
    <property type="project" value="TreeGrafter"/>
</dbReference>
<evidence type="ECO:0000256" key="1">
    <source>
        <dbReference type="ARBA" id="ARBA00022448"/>
    </source>
</evidence>
<dbReference type="PROSITE" id="PS00194">
    <property type="entry name" value="THIOREDOXIN_1"/>
    <property type="match status" value="1"/>
</dbReference>
<organism evidence="7 8">
    <name type="scientific">Salinirubellus salinus</name>
    <dbReference type="NCBI Taxonomy" id="1364945"/>
    <lineage>
        <taxon>Archaea</taxon>
        <taxon>Methanobacteriati</taxon>
        <taxon>Methanobacteriota</taxon>
        <taxon>Stenosarchaea group</taxon>
        <taxon>Halobacteria</taxon>
        <taxon>Halobacteriales</taxon>
        <taxon>Natronomonadaceae</taxon>
        <taxon>Salinirubellus</taxon>
    </lineage>
</organism>
<keyword evidence="8" id="KW-1185">Reference proteome</keyword>
<gene>
    <name evidence="7" type="primary">trxA</name>
    <name evidence="7" type="ORF">N0B31_05375</name>
</gene>
<dbReference type="Pfam" id="PF00085">
    <property type="entry name" value="Thioredoxin"/>
    <property type="match status" value="1"/>
</dbReference>
<evidence type="ECO:0000313" key="7">
    <source>
        <dbReference type="EMBL" id="UWM55716.1"/>
    </source>
</evidence>
<dbReference type="CDD" id="cd02947">
    <property type="entry name" value="TRX_family"/>
    <property type="match status" value="1"/>
</dbReference>
<dbReference type="EMBL" id="CP104003">
    <property type="protein sequence ID" value="UWM55716.1"/>
    <property type="molecule type" value="Genomic_DNA"/>
</dbReference>
<sequence>MSDTERDEELDAIREQKAAELSERAASPAEPVHVESPDHLQELVGDGVTLVDFHAEWCGPCKMLAPIVEEIAADTDATVAKVDIDQLRSVAQQYQVQGVPTVYLFANGEPVQRWVGVQDKGTYVSAIEAAA</sequence>
<dbReference type="KEGG" id="ssai:N0B31_05375"/>
<evidence type="ECO:0000256" key="5">
    <source>
        <dbReference type="SAM" id="MobiDB-lite"/>
    </source>
</evidence>
<keyword evidence="2" id="KW-0249">Electron transport</keyword>
<keyword evidence="4" id="KW-0676">Redox-active center</keyword>
<reference evidence="7" key="1">
    <citation type="submission" date="2022-09" db="EMBL/GenBank/DDBJ databases">
        <title>Diverse halophilic archaea isolated from saline environments.</title>
        <authorList>
            <person name="Cui H.-L."/>
        </authorList>
    </citation>
    <scope>NUCLEOTIDE SEQUENCE</scope>
    <source>
        <strain evidence="7">ZS-35-S2</strain>
    </source>
</reference>
<dbReference type="PRINTS" id="PR00421">
    <property type="entry name" value="THIOREDOXIN"/>
</dbReference>
<name>A0A9E7R4I3_9EURY</name>
<proteinExistence type="predicted"/>
<feature type="domain" description="Thioredoxin" evidence="6">
    <location>
        <begin position="12"/>
        <end position="131"/>
    </location>
</feature>
<evidence type="ECO:0000256" key="4">
    <source>
        <dbReference type="ARBA" id="ARBA00023284"/>
    </source>
</evidence>
<dbReference type="GeneID" id="74941831"/>
<dbReference type="Proteomes" id="UP001057580">
    <property type="component" value="Chromosome"/>
</dbReference>
<protein>
    <submittedName>
        <fullName evidence="7">Thioredoxin</fullName>
    </submittedName>
</protein>
<accession>A0A9E7R4I3</accession>
<evidence type="ECO:0000256" key="3">
    <source>
        <dbReference type="ARBA" id="ARBA00023157"/>
    </source>
</evidence>
<dbReference type="PANTHER" id="PTHR45663">
    <property type="entry name" value="GEO12009P1"/>
    <property type="match status" value="1"/>
</dbReference>
<evidence type="ECO:0000313" key="8">
    <source>
        <dbReference type="Proteomes" id="UP001057580"/>
    </source>
</evidence>
<keyword evidence="1" id="KW-0813">Transport</keyword>
<dbReference type="InterPro" id="IPR013766">
    <property type="entry name" value="Thioredoxin_domain"/>
</dbReference>
<dbReference type="PANTHER" id="PTHR45663:SF11">
    <property type="entry name" value="GEO12009P1"/>
    <property type="match status" value="1"/>
</dbReference>
<keyword evidence="3" id="KW-1015">Disulfide bond</keyword>